<dbReference type="PANTHER" id="PTHR46124">
    <property type="entry name" value="D-AMINOACYL-TRNA DEACYLASE"/>
    <property type="match status" value="1"/>
</dbReference>
<evidence type="ECO:0000256" key="2">
    <source>
        <dbReference type="ARBA" id="ARBA00022801"/>
    </source>
</evidence>
<comment type="caution">
    <text evidence="4">The sequence shown here is derived from an EMBL/GenBank/DDBJ whole genome shotgun (WGS) entry which is preliminary data.</text>
</comment>
<dbReference type="Proteomes" id="UP000050430">
    <property type="component" value="Unassembled WGS sequence"/>
</dbReference>
<feature type="binding site" evidence="3">
    <location>
        <position position="211"/>
    </location>
    <ligand>
        <name>a divalent metal cation</name>
        <dbReference type="ChEBI" id="CHEBI:60240"/>
        <label>1</label>
    </ligand>
</feature>
<dbReference type="CDD" id="cd01310">
    <property type="entry name" value="TatD_DNAse"/>
    <property type="match status" value="1"/>
</dbReference>
<proteinExistence type="predicted"/>
<evidence type="ECO:0000313" key="5">
    <source>
        <dbReference type="Proteomes" id="UP000050430"/>
    </source>
</evidence>
<gene>
    <name evidence="4" type="ORF">ADM99_08225</name>
</gene>
<dbReference type="EMBL" id="LGCK01000008">
    <property type="protein sequence ID" value="KPL72399.1"/>
    <property type="molecule type" value="Genomic_DNA"/>
</dbReference>
<dbReference type="FunFam" id="3.20.20.140:FF:000005">
    <property type="entry name" value="TatD family hydrolase"/>
    <property type="match status" value="1"/>
</dbReference>
<dbReference type="Pfam" id="PF01026">
    <property type="entry name" value="TatD_DNase"/>
    <property type="match status" value="1"/>
</dbReference>
<dbReference type="AlphaFoldDB" id="A0A0P6XB11"/>
<dbReference type="GO" id="GO:0004536">
    <property type="term" value="F:DNA nuclease activity"/>
    <property type="evidence" value="ECO:0007669"/>
    <property type="project" value="InterPro"/>
</dbReference>
<sequence length="265" mass="29502">MIIDTHCHLNFNLFEDDLSEVLDRARSVGVGRIVVPATDLATSYEAISLSHRIPEVFAAVGIHPNDCQSFAPSDIEELRTLAGDPKVVAIGEIGLDTFHKDVELGQQITVFQAQLDIAMELDLPVLIHNRDADDAILPILENWILMRIKNGKNTEIPGILHAFSSSMAFARSASDLGFYFGAAGPITYKNADDKRNIFRSIDRNKVVLETDSPFLAPNPKRGRRNEPAFTQFIANEMAAIWDISVEKVQEITTKNAARIFQWTNL</sequence>
<dbReference type="GO" id="GO:0046872">
    <property type="term" value="F:metal ion binding"/>
    <property type="evidence" value="ECO:0007669"/>
    <property type="project" value="UniProtKB-KW"/>
</dbReference>
<reference evidence="4 5" key="1">
    <citation type="submission" date="2015-07" db="EMBL/GenBank/DDBJ databases">
        <title>Genome sequence of Leptolinea tardivitalis DSM 16556.</title>
        <authorList>
            <person name="Hemp J."/>
            <person name="Ward L.M."/>
            <person name="Pace L.A."/>
            <person name="Fischer W.W."/>
        </authorList>
    </citation>
    <scope>NUCLEOTIDE SEQUENCE [LARGE SCALE GENOMIC DNA]</scope>
    <source>
        <strain evidence="4 5">YMTK-2</strain>
    </source>
</reference>
<dbReference type="SUPFAM" id="SSF51556">
    <property type="entry name" value="Metallo-dependent hydrolases"/>
    <property type="match status" value="1"/>
</dbReference>
<dbReference type="Gene3D" id="3.20.20.140">
    <property type="entry name" value="Metal-dependent hydrolases"/>
    <property type="match status" value="1"/>
</dbReference>
<accession>A0A0P6XB11</accession>
<organism evidence="4 5">
    <name type="scientific">Leptolinea tardivitalis</name>
    <dbReference type="NCBI Taxonomy" id="229920"/>
    <lineage>
        <taxon>Bacteria</taxon>
        <taxon>Bacillati</taxon>
        <taxon>Chloroflexota</taxon>
        <taxon>Anaerolineae</taxon>
        <taxon>Anaerolineales</taxon>
        <taxon>Anaerolineaceae</taxon>
        <taxon>Leptolinea</taxon>
    </lineage>
</organism>
<dbReference type="InterPro" id="IPR018228">
    <property type="entry name" value="DNase_TatD-rel_CS"/>
</dbReference>
<dbReference type="InterPro" id="IPR015991">
    <property type="entry name" value="TatD/YcfH-like"/>
</dbReference>
<dbReference type="InterPro" id="IPR001130">
    <property type="entry name" value="TatD-like"/>
</dbReference>
<protein>
    <recommendedName>
        <fullName evidence="6">Hydrolase TatD</fullName>
    </recommendedName>
</protein>
<keyword evidence="2" id="KW-0378">Hydrolase</keyword>
<dbReference type="STRING" id="229920.ADM99_08225"/>
<evidence type="ECO:0000256" key="3">
    <source>
        <dbReference type="PIRSR" id="PIRSR005902-1"/>
    </source>
</evidence>
<feature type="binding site" evidence="3">
    <location>
        <position position="6"/>
    </location>
    <ligand>
        <name>a divalent metal cation</name>
        <dbReference type="ChEBI" id="CHEBI:60240"/>
        <label>1</label>
    </ligand>
</feature>
<keyword evidence="5" id="KW-1185">Reference proteome</keyword>
<evidence type="ECO:0008006" key="6">
    <source>
        <dbReference type="Google" id="ProtNLM"/>
    </source>
</evidence>
<feature type="binding site" evidence="3">
    <location>
        <position position="161"/>
    </location>
    <ligand>
        <name>a divalent metal cation</name>
        <dbReference type="ChEBI" id="CHEBI:60240"/>
        <label>2</label>
    </ligand>
</feature>
<name>A0A0P6XB11_9CHLR</name>
<dbReference type="GO" id="GO:0016788">
    <property type="term" value="F:hydrolase activity, acting on ester bonds"/>
    <property type="evidence" value="ECO:0007669"/>
    <property type="project" value="InterPro"/>
</dbReference>
<dbReference type="OrthoDB" id="9810005at2"/>
<dbReference type="PANTHER" id="PTHR46124:SF2">
    <property type="entry name" value="D-AMINOACYL-TRNA DEACYLASE"/>
    <property type="match status" value="1"/>
</dbReference>
<dbReference type="PROSITE" id="PS01090">
    <property type="entry name" value="TATD_2"/>
    <property type="match status" value="1"/>
</dbReference>
<dbReference type="NCBIfam" id="TIGR00010">
    <property type="entry name" value="YchF/TatD family DNA exonuclease"/>
    <property type="match status" value="1"/>
</dbReference>
<dbReference type="PATRIC" id="fig|229920.5.peg.736"/>
<feature type="binding site" evidence="3">
    <location>
        <position position="8"/>
    </location>
    <ligand>
        <name>a divalent metal cation</name>
        <dbReference type="ChEBI" id="CHEBI:60240"/>
        <label>1</label>
    </ligand>
</feature>
<dbReference type="InterPro" id="IPR032466">
    <property type="entry name" value="Metal_Hydrolase"/>
</dbReference>
<evidence type="ECO:0000313" key="4">
    <source>
        <dbReference type="EMBL" id="KPL72399.1"/>
    </source>
</evidence>
<dbReference type="PIRSF" id="PIRSF005902">
    <property type="entry name" value="DNase_TatD"/>
    <property type="match status" value="1"/>
</dbReference>
<dbReference type="PROSITE" id="PS01137">
    <property type="entry name" value="TATD_1"/>
    <property type="match status" value="1"/>
</dbReference>
<feature type="binding site" evidence="3">
    <location>
        <position position="128"/>
    </location>
    <ligand>
        <name>a divalent metal cation</name>
        <dbReference type="ChEBI" id="CHEBI:60240"/>
        <label>2</label>
    </ligand>
</feature>
<keyword evidence="1 3" id="KW-0479">Metal-binding</keyword>
<evidence type="ECO:0000256" key="1">
    <source>
        <dbReference type="ARBA" id="ARBA00022723"/>
    </source>
</evidence>
<dbReference type="RefSeq" id="WP_062423090.1">
    <property type="nucleotide sequence ID" value="NZ_BBYA01000012.1"/>
</dbReference>
<feature type="binding site" evidence="3">
    <location>
        <position position="92"/>
    </location>
    <ligand>
        <name>a divalent metal cation</name>
        <dbReference type="ChEBI" id="CHEBI:60240"/>
        <label>1</label>
    </ligand>
</feature>